<dbReference type="Proteomes" id="UP000239406">
    <property type="component" value="Unassembled WGS sequence"/>
</dbReference>
<dbReference type="PROSITE" id="PS50977">
    <property type="entry name" value="HTH_TETR_2"/>
    <property type="match status" value="1"/>
</dbReference>
<dbReference type="GO" id="GO:0003700">
    <property type="term" value="F:DNA-binding transcription factor activity"/>
    <property type="evidence" value="ECO:0007669"/>
    <property type="project" value="TreeGrafter"/>
</dbReference>
<evidence type="ECO:0000256" key="1">
    <source>
        <dbReference type="ARBA" id="ARBA00023125"/>
    </source>
</evidence>
<dbReference type="Gene3D" id="1.10.10.60">
    <property type="entry name" value="Homeodomain-like"/>
    <property type="match status" value="1"/>
</dbReference>
<dbReference type="GO" id="GO:0045892">
    <property type="term" value="P:negative regulation of DNA-templated transcription"/>
    <property type="evidence" value="ECO:0007669"/>
    <property type="project" value="InterPro"/>
</dbReference>
<evidence type="ECO:0000259" key="4">
    <source>
        <dbReference type="PROSITE" id="PS50977"/>
    </source>
</evidence>
<evidence type="ECO:0000313" key="5">
    <source>
        <dbReference type="EMBL" id="PPE69809.1"/>
    </source>
</evidence>
<proteinExistence type="predicted"/>
<dbReference type="EMBL" id="PSNY01000009">
    <property type="protein sequence ID" value="PPE69809.1"/>
    <property type="molecule type" value="Genomic_DNA"/>
</dbReference>
<gene>
    <name evidence="5" type="ORF">C1702_10020</name>
    <name evidence="6" type="ORF">EV676_106230</name>
</gene>
<dbReference type="Pfam" id="PF08362">
    <property type="entry name" value="TetR_C_3"/>
    <property type="match status" value="1"/>
</dbReference>
<dbReference type="AlphaFoldDB" id="A0A2S5T4E9"/>
<dbReference type="OrthoDB" id="6860332at2"/>
<evidence type="ECO:0000256" key="3">
    <source>
        <dbReference type="SAM" id="MobiDB-lite"/>
    </source>
</evidence>
<dbReference type="InterPro" id="IPR009057">
    <property type="entry name" value="Homeodomain-like_sf"/>
</dbReference>
<evidence type="ECO:0000313" key="8">
    <source>
        <dbReference type="Proteomes" id="UP000294772"/>
    </source>
</evidence>
<dbReference type="GO" id="GO:0000976">
    <property type="term" value="F:transcription cis-regulatory region binding"/>
    <property type="evidence" value="ECO:0007669"/>
    <property type="project" value="TreeGrafter"/>
</dbReference>
<accession>A0A2S5T4E9</accession>
<evidence type="ECO:0000313" key="6">
    <source>
        <dbReference type="EMBL" id="TCP06745.1"/>
    </source>
</evidence>
<feature type="DNA-binding region" description="H-T-H motif" evidence="2">
    <location>
        <begin position="68"/>
        <end position="87"/>
    </location>
</feature>
<dbReference type="Gene3D" id="1.10.357.10">
    <property type="entry name" value="Tetracycline Repressor, domain 2"/>
    <property type="match status" value="1"/>
</dbReference>
<protein>
    <submittedName>
        <fullName evidence="5">TetR family transcriptional regulator</fullName>
    </submittedName>
</protein>
<feature type="domain" description="HTH tetR-type" evidence="4">
    <location>
        <begin position="45"/>
        <end position="105"/>
    </location>
</feature>
<name>A0A2S5T4E9_9BURK</name>
<dbReference type="InterPro" id="IPR001647">
    <property type="entry name" value="HTH_TetR"/>
</dbReference>
<comment type="caution">
    <text evidence="5">The sequence shown here is derived from an EMBL/GenBank/DDBJ whole genome shotgun (WGS) entry which is preliminary data.</text>
</comment>
<dbReference type="SUPFAM" id="SSF46689">
    <property type="entry name" value="Homeodomain-like"/>
    <property type="match status" value="1"/>
</dbReference>
<dbReference type="Proteomes" id="UP000294772">
    <property type="component" value="Unassembled WGS sequence"/>
</dbReference>
<dbReference type="RefSeq" id="WP_104357558.1">
    <property type="nucleotide sequence ID" value="NZ_CALFFA010000032.1"/>
</dbReference>
<evidence type="ECO:0000313" key="7">
    <source>
        <dbReference type="Proteomes" id="UP000239406"/>
    </source>
</evidence>
<reference evidence="5 7" key="1">
    <citation type="submission" date="2018-02" db="EMBL/GenBank/DDBJ databases">
        <title>Reclassifiation of [Polyangium] brachysporum DSM 7029 as Guopingzhaonella breviflexa gen. nov., sp. nov., a member of the family Comamonadaceae.</title>
        <authorList>
            <person name="Tang B."/>
        </authorList>
    </citation>
    <scope>NUCLEOTIDE SEQUENCE [LARGE SCALE GENOMIC DNA]</scope>
    <source>
        <strain evidence="5 7">DSM 15344</strain>
    </source>
</reference>
<organism evidence="5 7">
    <name type="scientific">Caldimonas thermodepolymerans</name>
    <dbReference type="NCBI Taxonomy" id="215580"/>
    <lineage>
        <taxon>Bacteria</taxon>
        <taxon>Pseudomonadati</taxon>
        <taxon>Pseudomonadota</taxon>
        <taxon>Betaproteobacteria</taxon>
        <taxon>Burkholderiales</taxon>
        <taxon>Sphaerotilaceae</taxon>
        <taxon>Caldimonas</taxon>
    </lineage>
</organism>
<dbReference type="SUPFAM" id="SSF48498">
    <property type="entry name" value="Tetracyclin repressor-like, C-terminal domain"/>
    <property type="match status" value="1"/>
</dbReference>
<dbReference type="InterPro" id="IPR013573">
    <property type="entry name" value="Tscrpt_reg_YcdC_C"/>
</dbReference>
<keyword evidence="7" id="KW-1185">Reference proteome</keyword>
<dbReference type="PANTHER" id="PTHR30055:SF196">
    <property type="entry name" value="HTH-TYPE TRANSCRIPTIONAL REGULATOR RUTR"/>
    <property type="match status" value="1"/>
</dbReference>
<dbReference type="Pfam" id="PF00440">
    <property type="entry name" value="TetR_N"/>
    <property type="match status" value="1"/>
</dbReference>
<feature type="compositionally biased region" description="Low complexity" evidence="3">
    <location>
        <begin position="1"/>
        <end position="15"/>
    </location>
</feature>
<dbReference type="PRINTS" id="PR00455">
    <property type="entry name" value="HTHTETR"/>
</dbReference>
<dbReference type="InterPro" id="IPR036271">
    <property type="entry name" value="Tet_transcr_reg_TetR-rel_C_sf"/>
</dbReference>
<sequence>MSQAAPAPRPAASSPHRGGSHAHAGTGRRPPREGGAAAPKGRIRQAAEAGILKAAETVFARAGFGGATMAEIAARAGLPKANLHYYFRSKQALYRAVLLNILALWLSDTDRITEDADPREALSHYVRAKMRWTAERPDASRTFANELLHGAGEIGDILRTELRALVEAKARVIDAWIAQGRMAPVDSTHLFFTIWAATQTYADFESQVCAVLGTAHLDEAQLERATDHVLGFVLRGCGLTPLPAGG</sequence>
<dbReference type="EMBL" id="SLXF01000006">
    <property type="protein sequence ID" value="TCP06745.1"/>
    <property type="molecule type" value="Genomic_DNA"/>
</dbReference>
<keyword evidence="1 2" id="KW-0238">DNA-binding</keyword>
<dbReference type="PANTHER" id="PTHR30055">
    <property type="entry name" value="HTH-TYPE TRANSCRIPTIONAL REGULATOR RUTR"/>
    <property type="match status" value="1"/>
</dbReference>
<evidence type="ECO:0000256" key="2">
    <source>
        <dbReference type="PROSITE-ProRule" id="PRU00335"/>
    </source>
</evidence>
<reference evidence="6 8" key="2">
    <citation type="submission" date="2019-03" db="EMBL/GenBank/DDBJ databases">
        <title>Genomic Encyclopedia of Type Strains, Phase IV (KMG-IV): sequencing the most valuable type-strain genomes for metagenomic binning, comparative biology and taxonomic classification.</title>
        <authorList>
            <person name="Goeker M."/>
        </authorList>
    </citation>
    <scope>NUCLEOTIDE SEQUENCE [LARGE SCALE GENOMIC DNA]</scope>
    <source>
        <strain evidence="6 8">DSM 15264</strain>
    </source>
</reference>
<dbReference type="InterPro" id="IPR050109">
    <property type="entry name" value="HTH-type_TetR-like_transc_reg"/>
</dbReference>
<feature type="region of interest" description="Disordered" evidence="3">
    <location>
        <begin position="1"/>
        <end position="42"/>
    </location>
</feature>